<organism evidence="2 3">
    <name type="scientific">Cellulomonas aerilata</name>
    <dbReference type="NCBI Taxonomy" id="515326"/>
    <lineage>
        <taxon>Bacteria</taxon>
        <taxon>Bacillati</taxon>
        <taxon>Actinomycetota</taxon>
        <taxon>Actinomycetes</taxon>
        <taxon>Micrococcales</taxon>
        <taxon>Cellulomonadaceae</taxon>
        <taxon>Cellulomonas</taxon>
    </lineage>
</organism>
<evidence type="ECO:0000313" key="3">
    <source>
        <dbReference type="Proteomes" id="UP000321181"/>
    </source>
</evidence>
<dbReference type="PANTHER" id="PTHR33990">
    <property type="entry name" value="PROTEIN YJDN-RELATED"/>
    <property type="match status" value="1"/>
</dbReference>
<dbReference type="InterPro" id="IPR029068">
    <property type="entry name" value="Glyas_Bleomycin-R_OHBP_Dase"/>
</dbReference>
<dbReference type="Gene3D" id="3.10.180.10">
    <property type="entry name" value="2,3-Dihydroxybiphenyl 1,2-Dioxygenase, domain 1"/>
    <property type="match status" value="1"/>
</dbReference>
<dbReference type="Pfam" id="PF00903">
    <property type="entry name" value="Glyoxalase"/>
    <property type="match status" value="1"/>
</dbReference>
<sequence length="140" mass="15491">MSLQTTTHLNFRGEARAALEFYRSAFGGELLAITYADANDVQDPAEATHLMWGQVTARNGFRVMAYDVPATRPWDRGQAPFFVSVRADDAEELEQYWGRLAEGATVTVDLAPAQWAPLYGMLTDRFGVTWVLDVAAPYAG</sequence>
<dbReference type="EMBL" id="BJYY01000013">
    <property type="protein sequence ID" value="GEO33988.1"/>
    <property type="molecule type" value="Genomic_DNA"/>
</dbReference>
<dbReference type="CDD" id="cd06588">
    <property type="entry name" value="PhnB_like"/>
    <property type="match status" value="1"/>
</dbReference>
<dbReference type="RefSeq" id="WP_146902861.1">
    <property type="nucleotide sequence ID" value="NZ_BAAARM010000003.1"/>
</dbReference>
<gene>
    <name evidence="2" type="ORF">CAE01nite_17130</name>
</gene>
<dbReference type="Proteomes" id="UP000321181">
    <property type="component" value="Unassembled WGS sequence"/>
</dbReference>
<dbReference type="InterPro" id="IPR004360">
    <property type="entry name" value="Glyas_Fos-R_dOase_dom"/>
</dbReference>
<reference evidence="2 3" key="1">
    <citation type="submission" date="2019-07" db="EMBL/GenBank/DDBJ databases">
        <title>Whole genome shotgun sequence of Cellulomonas aerilata NBRC 106308.</title>
        <authorList>
            <person name="Hosoyama A."/>
            <person name="Uohara A."/>
            <person name="Ohji S."/>
            <person name="Ichikawa N."/>
        </authorList>
    </citation>
    <scope>NUCLEOTIDE SEQUENCE [LARGE SCALE GENOMIC DNA]</scope>
    <source>
        <strain evidence="2 3">NBRC 106308</strain>
    </source>
</reference>
<dbReference type="SUPFAM" id="SSF54593">
    <property type="entry name" value="Glyoxalase/Bleomycin resistance protein/Dihydroxybiphenyl dioxygenase"/>
    <property type="match status" value="1"/>
</dbReference>
<name>A0A512DBY3_9CELL</name>
<dbReference type="PANTHER" id="PTHR33990:SF1">
    <property type="entry name" value="PROTEIN YJDN"/>
    <property type="match status" value="1"/>
</dbReference>
<dbReference type="AlphaFoldDB" id="A0A512DBY3"/>
<dbReference type="OrthoDB" id="9795306at2"/>
<evidence type="ECO:0000313" key="2">
    <source>
        <dbReference type="EMBL" id="GEO33988.1"/>
    </source>
</evidence>
<protein>
    <submittedName>
        <fullName evidence="2">VOC family protein</fullName>
    </submittedName>
</protein>
<dbReference type="InterPro" id="IPR028973">
    <property type="entry name" value="PhnB-like"/>
</dbReference>
<evidence type="ECO:0000259" key="1">
    <source>
        <dbReference type="Pfam" id="PF00903"/>
    </source>
</evidence>
<comment type="caution">
    <text evidence="2">The sequence shown here is derived from an EMBL/GenBank/DDBJ whole genome shotgun (WGS) entry which is preliminary data.</text>
</comment>
<feature type="domain" description="Glyoxalase/fosfomycin resistance/dioxygenase" evidence="1">
    <location>
        <begin position="12"/>
        <end position="131"/>
    </location>
</feature>
<keyword evidence="3" id="KW-1185">Reference proteome</keyword>
<accession>A0A512DBY3</accession>
<proteinExistence type="predicted"/>